<name>A0A9P7H6I4_9HYPO</name>
<sequence length="64" mass="7312">MPQEIAQAETAGQKKCKVQCKDVPSVMLQRWMEEPRRVEAWSSVHTTTQNPRIGEDIGKNPSKF</sequence>
<organism evidence="2 3">
    <name type="scientific">Fusarium avenaceum</name>
    <dbReference type="NCBI Taxonomy" id="40199"/>
    <lineage>
        <taxon>Eukaryota</taxon>
        <taxon>Fungi</taxon>
        <taxon>Dikarya</taxon>
        <taxon>Ascomycota</taxon>
        <taxon>Pezizomycotina</taxon>
        <taxon>Sordariomycetes</taxon>
        <taxon>Hypocreomycetidae</taxon>
        <taxon>Hypocreales</taxon>
        <taxon>Nectriaceae</taxon>
        <taxon>Fusarium</taxon>
        <taxon>Fusarium tricinctum species complex</taxon>
    </lineage>
</organism>
<proteinExistence type="predicted"/>
<dbReference type="EMBL" id="JAGPUO010000004">
    <property type="protein sequence ID" value="KAG5663486.1"/>
    <property type="molecule type" value="Genomic_DNA"/>
</dbReference>
<evidence type="ECO:0000256" key="1">
    <source>
        <dbReference type="SAM" id="MobiDB-lite"/>
    </source>
</evidence>
<comment type="caution">
    <text evidence="2">The sequence shown here is derived from an EMBL/GenBank/DDBJ whole genome shotgun (WGS) entry which is preliminary data.</text>
</comment>
<accession>A0A9P7H6I4</accession>
<dbReference type="Proteomes" id="UP000782241">
    <property type="component" value="Unassembled WGS sequence"/>
</dbReference>
<evidence type="ECO:0000313" key="3">
    <source>
        <dbReference type="Proteomes" id="UP000782241"/>
    </source>
</evidence>
<evidence type="ECO:0000313" key="2">
    <source>
        <dbReference type="EMBL" id="KAG5663486.1"/>
    </source>
</evidence>
<reference evidence="2" key="1">
    <citation type="submission" date="2021-04" db="EMBL/GenBank/DDBJ databases">
        <title>Draft genome of Fusarium avenaceum strain F156N33, isolated from an atmospheric sample in Virginia.</title>
        <authorList>
            <person name="Yang S."/>
            <person name="Vinatzer B.A."/>
            <person name="Coleman J."/>
        </authorList>
    </citation>
    <scope>NUCLEOTIDE SEQUENCE</scope>
    <source>
        <strain evidence="2">F156N33</strain>
    </source>
</reference>
<keyword evidence="3" id="KW-1185">Reference proteome</keyword>
<protein>
    <submittedName>
        <fullName evidence="2">Uncharacterized protein</fullName>
    </submittedName>
</protein>
<feature type="region of interest" description="Disordered" evidence="1">
    <location>
        <begin position="40"/>
        <end position="64"/>
    </location>
</feature>
<gene>
    <name evidence="2" type="ORF">KAF25_001422</name>
</gene>
<dbReference type="AlphaFoldDB" id="A0A9P7H6I4"/>